<dbReference type="EMBL" id="CAFBQM010000001">
    <property type="protein sequence ID" value="CAB5050490.1"/>
    <property type="molecule type" value="Genomic_DNA"/>
</dbReference>
<dbReference type="AlphaFoldDB" id="A0A6J7SWA8"/>
<evidence type="ECO:0000256" key="1">
    <source>
        <dbReference type="SAM" id="Phobius"/>
    </source>
</evidence>
<evidence type="ECO:0000313" key="9">
    <source>
        <dbReference type="EMBL" id="CAB5050490.1"/>
    </source>
</evidence>
<dbReference type="EMBL" id="CAFBOQ010000003">
    <property type="protein sequence ID" value="CAB4977678.1"/>
    <property type="molecule type" value="Genomic_DNA"/>
</dbReference>
<dbReference type="EMBL" id="CAFBLC010000001">
    <property type="protein sequence ID" value="CAB4853814.1"/>
    <property type="molecule type" value="Genomic_DNA"/>
</dbReference>
<dbReference type="EMBL" id="CAEZYA010000002">
    <property type="protein sequence ID" value="CAB4694867.1"/>
    <property type="molecule type" value="Genomic_DNA"/>
</dbReference>
<dbReference type="InterPro" id="IPR028087">
    <property type="entry name" value="Tad_N"/>
</dbReference>
<feature type="domain" description="Putative Flp pilus-assembly TadG-like N-terminal" evidence="2">
    <location>
        <begin position="13"/>
        <end position="61"/>
    </location>
</feature>
<organism evidence="8">
    <name type="scientific">freshwater metagenome</name>
    <dbReference type="NCBI Taxonomy" id="449393"/>
    <lineage>
        <taxon>unclassified sequences</taxon>
        <taxon>metagenomes</taxon>
        <taxon>ecological metagenomes</taxon>
    </lineage>
</organism>
<reference evidence="8" key="1">
    <citation type="submission" date="2020-05" db="EMBL/GenBank/DDBJ databases">
        <authorList>
            <person name="Chiriac C."/>
            <person name="Salcher M."/>
            <person name="Ghai R."/>
            <person name="Kavagutti S V."/>
        </authorList>
    </citation>
    <scope>NUCLEOTIDE SEQUENCE</scope>
</reference>
<feature type="transmembrane region" description="Helical" evidence="1">
    <location>
        <begin position="14"/>
        <end position="36"/>
    </location>
</feature>
<protein>
    <submittedName>
        <fullName evidence="8">Unannotated protein</fullName>
    </submittedName>
</protein>
<gene>
    <name evidence="3" type="ORF">UFOPK2627_00120</name>
    <name evidence="4" type="ORF">UFOPK2879_00187</name>
    <name evidence="5" type="ORF">UFOPK3078_00542</name>
    <name evidence="6" type="ORF">UFOPK3288_00021</name>
    <name evidence="7" type="ORF">UFOPK3990_00196</name>
    <name evidence="8" type="ORF">UFOPK4245_00176</name>
    <name evidence="9" type="ORF">UFOPK4337_00003</name>
</gene>
<evidence type="ECO:0000313" key="6">
    <source>
        <dbReference type="EMBL" id="CAB4853814.1"/>
    </source>
</evidence>
<evidence type="ECO:0000259" key="2">
    <source>
        <dbReference type="Pfam" id="PF13400"/>
    </source>
</evidence>
<proteinExistence type="predicted"/>
<keyword evidence="1" id="KW-0472">Membrane</keyword>
<sequence length="400" mass="42294">MPKKLVNLNKEDGAIAALFAILMSSILVIALFMIVFDISSLYSERRVIQNAADTSVLATAQECAVVGTGAILNLNSAYASSVCGNQSYALDFAGKYANLNSPDALSDVSEICGTAPLNQCGSLNNGQFECKSVNSDYKNYVRVKTSTRQSSGTSISALFTSLVNPSNSNVKVIGCAQSAWGKAAFAPVVFPVALPICDYAINGTKLIQDFSSNNPVVTGGCSFTDLNGDTFNYASPTNGFDLLIGFGCPGVSASNNVKVGDTLQVESSLTQVEQGCPSGQFQFYFQLSRFLNTKVFIPVVTSVSCQSQSVNCQGNYVFKVASFFSFKFIGAKFKNRGRVGSGPPCAVGDPCQNNQSWPPACDATRNCLYGTFERAIVPGADVSLDPTFPAVGAMAVQLLP</sequence>
<keyword evidence="1" id="KW-1133">Transmembrane helix</keyword>
<accession>A0A6J7SWA8</accession>
<evidence type="ECO:0000313" key="7">
    <source>
        <dbReference type="EMBL" id="CAB4977678.1"/>
    </source>
</evidence>
<dbReference type="EMBL" id="CAFBQD010000002">
    <property type="protein sequence ID" value="CAB5044890.1"/>
    <property type="molecule type" value="Genomic_DNA"/>
</dbReference>
<keyword evidence="1" id="KW-0812">Transmembrane</keyword>
<evidence type="ECO:0000313" key="4">
    <source>
        <dbReference type="EMBL" id="CAB4760284.1"/>
    </source>
</evidence>
<name>A0A6J7SWA8_9ZZZZ</name>
<evidence type="ECO:0000313" key="8">
    <source>
        <dbReference type="EMBL" id="CAB5044890.1"/>
    </source>
</evidence>
<dbReference type="EMBL" id="CAFAAU010000011">
    <property type="protein sequence ID" value="CAB4803929.1"/>
    <property type="molecule type" value="Genomic_DNA"/>
</dbReference>
<evidence type="ECO:0000313" key="5">
    <source>
        <dbReference type="EMBL" id="CAB4803929.1"/>
    </source>
</evidence>
<dbReference type="Pfam" id="PF13400">
    <property type="entry name" value="Tad"/>
    <property type="match status" value="1"/>
</dbReference>
<evidence type="ECO:0000313" key="3">
    <source>
        <dbReference type="EMBL" id="CAB4694867.1"/>
    </source>
</evidence>
<dbReference type="EMBL" id="CAEZZN010000003">
    <property type="protein sequence ID" value="CAB4760284.1"/>
    <property type="molecule type" value="Genomic_DNA"/>
</dbReference>